<name>A0ABU1MRH1_9SPHN</name>
<dbReference type="EMBL" id="JAVDRD010000013">
    <property type="protein sequence ID" value="MDR6512945.1"/>
    <property type="molecule type" value="Genomic_DNA"/>
</dbReference>
<dbReference type="RefSeq" id="WP_157089035.1">
    <property type="nucleotide sequence ID" value="NZ_CP140000.1"/>
</dbReference>
<reference evidence="1 2" key="1">
    <citation type="submission" date="2023-07" db="EMBL/GenBank/DDBJ databases">
        <title>Sorghum-associated microbial communities from plants grown in Nebraska, USA.</title>
        <authorList>
            <person name="Schachtman D."/>
        </authorList>
    </citation>
    <scope>NUCLEOTIDE SEQUENCE [LARGE SCALE GENOMIC DNA]</scope>
    <source>
        <strain evidence="1 2">DS1027</strain>
    </source>
</reference>
<keyword evidence="2" id="KW-1185">Reference proteome</keyword>
<gene>
    <name evidence="1" type="ORF">J2792_003833</name>
</gene>
<organism evidence="1 2">
    <name type="scientific">Novosphingobium capsulatum</name>
    <dbReference type="NCBI Taxonomy" id="13688"/>
    <lineage>
        <taxon>Bacteria</taxon>
        <taxon>Pseudomonadati</taxon>
        <taxon>Pseudomonadota</taxon>
        <taxon>Alphaproteobacteria</taxon>
        <taxon>Sphingomonadales</taxon>
        <taxon>Sphingomonadaceae</taxon>
        <taxon>Novosphingobium</taxon>
    </lineage>
</organism>
<evidence type="ECO:0000313" key="2">
    <source>
        <dbReference type="Proteomes" id="UP001184150"/>
    </source>
</evidence>
<dbReference type="Proteomes" id="UP001184150">
    <property type="component" value="Unassembled WGS sequence"/>
</dbReference>
<protein>
    <submittedName>
        <fullName evidence="1">ABC-type antimicrobial peptide transport system permease subunit</fullName>
    </submittedName>
</protein>
<evidence type="ECO:0000313" key="1">
    <source>
        <dbReference type="EMBL" id="MDR6512945.1"/>
    </source>
</evidence>
<accession>A0ABU1MRH1</accession>
<proteinExistence type="predicted"/>
<sequence>MRDRIWIVLILALLLGVVIGWWGKGRWAEHACQASGGTWYDTASACGKVSAKT</sequence>
<comment type="caution">
    <text evidence="1">The sequence shown here is derived from an EMBL/GenBank/DDBJ whole genome shotgun (WGS) entry which is preliminary data.</text>
</comment>